<protein>
    <recommendedName>
        <fullName evidence="2">Fe/B12 periplasmic-binding domain-containing protein</fullName>
    </recommendedName>
</protein>
<dbReference type="RefSeq" id="WP_088152930.1">
    <property type="nucleotide sequence ID" value="NZ_NHON01000041.1"/>
</dbReference>
<dbReference type="Gene3D" id="3.40.50.1980">
    <property type="entry name" value="Nitrogenase molybdenum iron protein domain"/>
    <property type="match status" value="2"/>
</dbReference>
<gene>
    <name evidence="3" type="ORF">BWR60_20805</name>
</gene>
<evidence type="ECO:0000256" key="1">
    <source>
        <dbReference type="SAM" id="SignalP"/>
    </source>
</evidence>
<dbReference type="Proteomes" id="UP000196655">
    <property type="component" value="Unassembled WGS sequence"/>
</dbReference>
<organism evidence="3 4">
    <name type="scientific">Inquilinus limosus</name>
    <dbReference type="NCBI Taxonomy" id="171674"/>
    <lineage>
        <taxon>Bacteria</taxon>
        <taxon>Pseudomonadati</taxon>
        <taxon>Pseudomonadota</taxon>
        <taxon>Alphaproteobacteria</taxon>
        <taxon>Rhodospirillales</taxon>
        <taxon>Rhodospirillaceae</taxon>
        <taxon>Inquilinus</taxon>
    </lineage>
</organism>
<accession>A0A211ZIW0</accession>
<keyword evidence="4" id="KW-1185">Reference proteome</keyword>
<feature type="domain" description="Fe/B12 periplasmic-binding" evidence="2">
    <location>
        <begin position="27"/>
        <end position="280"/>
    </location>
</feature>
<dbReference type="PANTHER" id="PTHR30535:SF4">
    <property type="entry name" value="HEMIN-BINDING PERIPLASMIC PROTEIN HMUT"/>
    <property type="match status" value="1"/>
</dbReference>
<feature type="signal peptide" evidence="1">
    <location>
        <begin position="1"/>
        <end position="22"/>
    </location>
</feature>
<evidence type="ECO:0000313" key="4">
    <source>
        <dbReference type="Proteomes" id="UP000196655"/>
    </source>
</evidence>
<comment type="caution">
    <text evidence="3">The sequence shown here is derived from an EMBL/GenBank/DDBJ whole genome shotgun (WGS) entry which is preliminary data.</text>
</comment>
<dbReference type="Pfam" id="PF01497">
    <property type="entry name" value="Peripla_BP_2"/>
    <property type="match status" value="1"/>
</dbReference>
<dbReference type="SUPFAM" id="SSF53807">
    <property type="entry name" value="Helical backbone' metal receptor"/>
    <property type="match status" value="1"/>
</dbReference>
<name>A0A211ZIW0_9PROT</name>
<evidence type="ECO:0000313" key="3">
    <source>
        <dbReference type="EMBL" id="OWJ65228.1"/>
    </source>
</evidence>
<proteinExistence type="predicted"/>
<dbReference type="InterPro" id="IPR002491">
    <property type="entry name" value="ABC_transptr_periplasmic_BD"/>
</dbReference>
<feature type="chain" id="PRO_5012668139" description="Fe/B12 periplasmic-binding domain-containing protein" evidence="1">
    <location>
        <begin position="23"/>
        <end position="294"/>
    </location>
</feature>
<evidence type="ECO:0000259" key="2">
    <source>
        <dbReference type="PROSITE" id="PS50983"/>
    </source>
</evidence>
<dbReference type="PANTHER" id="PTHR30535">
    <property type="entry name" value="VITAMIN B12-BINDING PROTEIN"/>
    <property type="match status" value="1"/>
</dbReference>
<dbReference type="PROSITE" id="PS50983">
    <property type="entry name" value="FE_B12_PBP"/>
    <property type="match status" value="1"/>
</dbReference>
<dbReference type="InterPro" id="IPR050902">
    <property type="entry name" value="ABC_Transporter_SBP"/>
</dbReference>
<dbReference type="OrthoDB" id="9797736at2"/>
<keyword evidence="1" id="KW-0732">Signal</keyword>
<dbReference type="EMBL" id="NHON01000041">
    <property type="protein sequence ID" value="OWJ65228.1"/>
    <property type="molecule type" value="Genomic_DNA"/>
</dbReference>
<dbReference type="STRING" id="1122125.GCA_000423185_04303"/>
<sequence>MRPLLPLAFAAAALLAALPAQAEPPQRVVVAGGDLTEIVYALHAEDRIVGVDTTSLYPRAARERPQVGYLRQLAAEGILALSPDLVLTTVSAGPPAVLEQIRSAGTPVEALPEAYTAEGVVAKIVGVEKALGVADPGLSQAVRADFATVADAVAKAPSKPRVLFVLSITQGTPLGGGSGTAADGIIRLAGGVNAVGEMERYKPLSPEAVAAAAPEVVVIASHAVEPNGGLETIAALPVFAQTPAAKAGRIVSLDSLYILGFGPRTPQAARDLAVVLHPGWTPPTLPDRAWSAGS</sequence>
<dbReference type="AlphaFoldDB" id="A0A211ZIW0"/>
<reference evidence="4" key="1">
    <citation type="submission" date="2017-05" db="EMBL/GenBank/DDBJ databases">
        <authorList>
            <person name="Macchi M."/>
            <person name="Festa S."/>
            <person name="Coppotelli B.M."/>
            <person name="Morelli I.S."/>
        </authorList>
    </citation>
    <scope>NUCLEOTIDE SEQUENCE [LARGE SCALE GENOMIC DNA]</scope>
    <source>
        <strain evidence="4">I</strain>
    </source>
</reference>